<dbReference type="EMBL" id="GG692401">
    <property type="protein sequence ID" value="EER31422.1"/>
    <property type="molecule type" value="Genomic_DNA"/>
</dbReference>
<sequence>MIVDEFSVSFESFVTRITDGTRTLSSPPIYKLEMQQLNGMLLTLKDTEIELATESSKCIIRKCNGKLFEFVISLDFIHDNLAWFLINLYINKFVRLVYPEIKLFWPILNTLRVYTTDIKVLHALIENSLVEKSTISWLTSRILLHIVEEVSVSDLVKEKINTKENVKKFRNILRLNHDITTELNLVQLFVSLHLESVFLIDMVVPYVSYIQSINSNFKRFIPCSTSSKDSLALNCTNCFMQPVDGYLLVLWFQLDKTKIDIFYINLMTLNSFRALPDGVIRLNFKCHDKRKLRSDPMSVYKYMSKFSFRNDATEIPSSTIEFKLSHHGHYNWLVGYLKRNVQHRKISLNSTMQVPSSQMEEVHVDCEKHLVPIVAIQKRKFSQYGYFDDDDDDDDDDNGDNSVVPNSVKRRKTAASLGRSSNSLLSSNIPDVSMQETTNGGNETSISSKNGICDKDEQFSEQNLSIDINTTISEVTRDDADPKNSPSDSTISEQQTSTTICINESLKLFTTSLVSKLQLLELSISERKNELQQQLDREFAKIESMQKEKLKEISKYVTDELNKFM</sequence>
<name>C5MGF9_CANTT</name>
<dbReference type="STRING" id="294747.C5MGF9"/>
<dbReference type="RefSeq" id="XP_002550854.1">
    <property type="nucleotide sequence ID" value="XM_002550808.1"/>
</dbReference>
<feature type="region of interest" description="Disordered" evidence="2">
    <location>
        <begin position="387"/>
        <end position="451"/>
    </location>
</feature>
<reference evidence="3 4" key="1">
    <citation type="journal article" date="2009" name="Nature">
        <title>Evolution of pathogenicity and sexual reproduction in eight Candida genomes.</title>
        <authorList>
            <person name="Butler G."/>
            <person name="Rasmussen M.D."/>
            <person name="Lin M.F."/>
            <person name="Santos M.A."/>
            <person name="Sakthikumar S."/>
            <person name="Munro C.A."/>
            <person name="Rheinbay E."/>
            <person name="Grabherr M."/>
            <person name="Forche A."/>
            <person name="Reedy J.L."/>
            <person name="Agrafioti I."/>
            <person name="Arnaud M.B."/>
            <person name="Bates S."/>
            <person name="Brown A.J."/>
            <person name="Brunke S."/>
            <person name="Costanzo M.C."/>
            <person name="Fitzpatrick D.A."/>
            <person name="de Groot P.W."/>
            <person name="Harris D."/>
            <person name="Hoyer L.L."/>
            <person name="Hube B."/>
            <person name="Klis F.M."/>
            <person name="Kodira C."/>
            <person name="Lennard N."/>
            <person name="Logue M.E."/>
            <person name="Martin R."/>
            <person name="Neiman A.M."/>
            <person name="Nikolaou E."/>
            <person name="Quail M.A."/>
            <person name="Quinn J."/>
            <person name="Santos M.C."/>
            <person name="Schmitzberger F.F."/>
            <person name="Sherlock G."/>
            <person name="Shah P."/>
            <person name="Silverstein K.A."/>
            <person name="Skrzypek M.S."/>
            <person name="Soll D."/>
            <person name="Staggs R."/>
            <person name="Stansfield I."/>
            <person name="Stumpf M.P."/>
            <person name="Sudbery P.E."/>
            <person name="Srikantha T."/>
            <person name="Zeng Q."/>
            <person name="Berman J."/>
            <person name="Berriman M."/>
            <person name="Heitman J."/>
            <person name="Gow N.A."/>
            <person name="Lorenz M.C."/>
            <person name="Birren B.W."/>
            <person name="Kellis M."/>
            <person name="Cuomo C.A."/>
        </authorList>
    </citation>
    <scope>NUCLEOTIDE SEQUENCE [LARGE SCALE GENOMIC DNA]</scope>
    <source>
        <strain evidence="4">ATCC MYA-3404 / T1</strain>
    </source>
</reference>
<evidence type="ECO:0000313" key="4">
    <source>
        <dbReference type="Proteomes" id="UP000002037"/>
    </source>
</evidence>
<dbReference type="HOGENOM" id="CLU_028681_0_0_1"/>
<dbReference type="Proteomes" id="UP000002037">
    <property type="component" value="Unassembled WGS sequence"/>
</dbReference>
<feature type="compositionally biased region" description="Acidic residues" evidence="2">
    <location>
        <begin position="387"/>
        <end position="399"/>
    </location>
</feature>
<keyword evidence="4" id="KW-1185">Reference proteome</keyword>
<organism evidence="3 4">
    <name type="scientific">Candida tropicalis (strain ATCC MYA-3404 / T1)</name>
    <name type="common">Yeast</name>
    <dbReference type="NCBI Taxonomy" id="294747"/>
    <lineage>
        <taxon>Eukaryota</taxon>
        <taxon>Fungi</taxon>
        <taxon>Dikarya</taxon>
        <taxon>Ascomycota</taxon>
        <taxon>Saccharomycotina</taxon>
        <taxon>Pichiomycetes</taxon>
        <taxon>Debaryomycetaceae</taxon>
        <taxon>Candida/Lodderomyces clade</taxon>
        <taxon>Candida</taxon>
    </lineage>
</organism>
<feature type="compositionally biased region" description="Polar residues" evidence="2">
    <location>
        <begin position="434"/>
        <end position="450"/>
    </location>
</feature>
<proteinExistence type="predicted"/>
<evidence type="ECO:0000256" key="1">
    <source>
        <dbReference type="SAM" id="Coils"/>
    </source>
</evidence>
<dbReference type="VEuPathDB" id="FungiDB:CTRG_05152"/>
<evidence type="ECO:0000313" key="3">
    <source>
        <dbReference type="EMBL" id="EER31422.1"/>
    </source>
</evidence>
<feature type="coiled-coil region" evidence="1">
    <location>
        <begin position="517"/>
        <end position="548"/>
    </location>
</feature>
<keyword evidence="1" id="KW-0175">Coiled coil</keyword>
<dbReference type="OrthoDB" id="4016300at2759"/>
<dbReference type="eggNOG" id="ENOG502RQGZ">
    <property type="taxonomic scope" value="Eukaryota"/>
</dbReference>
<dbReference type="GeneID" id="8299308"/>
<evidence type="ECO:0000256" key="2">
    <source>
        <dbReference type="SAM" id="MobiDB-lite"/>
    </source>
</evidence>
<dbReference type="KEGG" id="ctp:CTRG_05152"/>
<dbReference type="AlphaFoldDB" id="C5MGF9"/>
<accession>C5MGF9</accession>
<protein>
    <submittedName>
        <fullName evidence="3">Uncharacterized protein</fullName>
    </submittedName>
</protein>
<feature type="region of interest" description="Disordered" evidence="2">
    <location>
        <begin position="472"/>
        <end position="496"/>
    </location>
</feature>
<feature type="compositionally biased region" description="Low complexity" evidence="2">
    <location>
        <begin position="487"/>
        <end position="496"/>
    </location>
</feature>
<gene>
    <name evidence="3" type="ORF">CTRG_05152</name>
</gene>